<proteinExistence type="inferred from homology"/>
<name>A0A814SI23_9BILA</name>
<dbReference type="PANTHER" id="PTHR11177">
    <property type="entry name" value="CHITINASE"/>
    <property type="match status" value="1"/>
</dbReference>
<evidence type="ECO:0000259" key="6">
    <source>
        <dbReference type="PROSITE" id="PS51910"/>
    </source>
</evidence>
<dbReference type="SMART" id="SM00636">
    <property type="entry name" value="Glyco_18"/>
    <property type="match status" value="1"/>
</dbReference>
<dbReference type="OrthoDB" id="76388at2759"/>
<evidence type="ECO:0000256" key="1">
    <source>
        <dbReference type="ARBA" id="ARBA00022801"/>
    </source>
</evidence>
<dbReference type="GO" id="GO:0006032">
    <property type="term" value="P:chitin catabolic process"/>
    <property type="evidence" value="ECO:0007669"/>
    <property type="project" value="TreeGrafter"/>
</dbReference>
<protein>
    <recommendedName>
        <fullName evidence="6">GH18 domain-containing protein</fullName>
    </recommendedName>
</protein>
<evidence type="ECO:0000256" key="5">
    <source>
        <dbReference type="RuleBase" id="RU004453"/>
    </source>
</evidence>
<dbReference type="InterPro" id="IPR050314">
    <property type="entry name" value="Glycosyl_Hydrlase_18"/>
</dbReference>
<dbReference type="EMBL" id="CAJNOC010011386">
    <property type="protein sequence ID" value="CAF1147633.1"/>
    <property type="molecule type" value="Genomic_DNA"/>
</dbReference>
<feature type="domain" description="GH18" evidence="6">
    <location>
        <begin position="1"/>
        <end position="273"/>
    </location>
</feature>
<evidence type="ECO:0000256" key="2">
    <source>
        <dbReference type="ARBA" id="ARBA00023157"/>
    </source>
</evidence>
<evidence type="ECO:0000313" key="8">
    <source>
        <dbReference type="Proteomes" id="UP000663879"/>
    </source>
</evidence>
<dbReference type="InterPro" id="IPR029070">
    <property type="entry name" value="Chitinase_insertion_sf"/>
</dbReference>
<dbReference type="InterPro" id="IPR001579">
    <property type="entry name" value="Glyco_hydro_18_chit_AS"/>
</dbReference>
<keyword evidence="8" id="KW-1185">Reference proteome</keyword>
<dbReference type="GO" id="GO:0004568">
    <property type="term" value="F:chitinase activity"/>
    <property type="evidence" value="ECO:0007669"/>
    <property type="project" value="TreeGrafter"/>
</dbReference>
<dbReference type="GO" id="GO:0005975">
    <property type="term" value="P:carbohydrate metabolic process"/>
    <property type="evidence" value="ECO:0007669"/>
    <property type="project" value="InterPro"/>
</dbReference>
<reference evidence="7" key="1">
    <citation type="submission" date="2021-02" db="EMBL/GenBank/DDBJ databases">
        <authorList>
            <person name="Nowell W R."/>
        </authorList>
    </citation>
    <scope>NUCLEOTIDE SEQUENCE</scope>
    <source>
        <strain evidence="7">Ploen Becks lab</strain>
    </source>
</reference>
<feature type="non-terminal residue" evidence="7">
    <location>
        <position position="273"/>
    </location>
</feature>
<dbReference type="Gene3D" id="3.10.50.10">
    <property type="match status" value="1"/>
</dbReference>
<keyword evidence="2" id="KW-1015">Disulfide bond</keyword>
<dbReference type="Pfam" id="PF00704">
    <property type="entry name" value="Glyco_hydro_18"/>
    <property type="match status" value="1"/>
</dbReference>
<comment type="similarity">
    <text evidence="5">Belongs to the glycosyl hydrolase 18 family.</text>
</comment>
<dbReference type="GO" id="GO:0005576">
    <property type="term" value="C:extracellular region"/>
    <property type="evidence" value="ECO:0007669"/>
    <property type="project" value="TreeGrafter"/>
</dbReference>
<evidence type="ECO:0000256" key="3">
    <source>
        <dbReference type="ARBA" id="ARBA00023295"/>
    </source>
</evidence>
<gene>
    <name evidence="7" type="ORF">OXX778_LOCUS23161</name>
</gene>
<dbReference type="AlphaFoldDB" id="A0A814SI23"/>
<dbReference type="SUPFAM" id="SSF51445">
    <property type="entry name" value="(Trans)glycosidases"/>
    <property type="match status" value="1"/>
</dbReference>
<dbReference type="Gene3D" id="3.20.20.80">
    <property type="entry name" value="Glycosidases"/>
    <property type="match status" value="1"/>
</dbReference>
<accession>A0A814SI23</accession>
<sequence>IGIDNGPGLYERIMVLKLMNPSLKILLAVGGWAQGSKGFDSVVESDETMEKFARNSILFLRKWNFDGLDVDWEFPIIKKVEFTKLLEELRIAFDSENKLSNNRLELSIAVSGGQATIDTAYEVDKISQLVDFVNLMAYDFHGSWSSKTGFHSALYPKTGDTTWENTLNADWSVNYWIKKGCPKEKLILGLAFYGRGFKASGQVGSPSGGSSKAGFYTKEAGFLSYFEICQIIKKNNLVENYDSEFAVPSVQYGSEWIGYENQESIITKASYIK</sequence>
<keyword evidence="1 4" id="KW-0378">Hydrolase</keyword>
<evidence type="ECO:0000256" key="4">
    <source>
        <dbReference type="RuleBase" id="RU000489"/>
    </source>
</evidence>
<dbReference type="SUPFAM" id="SSF54556">
    <property type="entry name" value="Chitinase insertion domain"/>
    <property type="match status" value="1"/>
</dbReference>
<evidence type="ECO:0000313" key="7">
    <source>
        <dbReference type="EMBL" id="CAF1147633.1"/>
    </source>
</evidence>
<dbReference type="Proteomes" id="UP000663879">
    <property type="component" value="Unassembled WGS sequence"/>
</dbReference>
<dbReference type="InterPro" id="IPR001223">
    <property type="entry name" value="Glyco_hydro18_cat"/>
</dbReference>
<feature type="non-terminal residue" evidence="7">
    <location>
        <position position="1"/>
    </location>
</feature>
<organism evidence="7 8">
    <name type="scientific">Brachionus calyciflorus</name>
    <dbReference type="NCBI Taxonomy" id="104777"/>
    <lineage>
        <taxon>Eukaryota</taxon>
        <taxon>Metazoa</taxon>
        <taxon>Spiralia</taxon>
        <taxon>Gnathifera</taxon>
        <taxon>Rotifera</taxon>
        <taxon>Eurotatoria</taxon>
        <taxon>Monogononta</taxon>
        <taxon>Pseudotrocha</taxon>
        <taxon>Ploima</taxon>
        <taxon>Brachionidae</taxon>
        <taxon>Brachionus</taxon>
    </lineage>
</organism>
<dbReference type="InterPro" id="IPR017853">
    <property type="entry name" value="GH"/>
</dbReference>
<dbReference type="PROSITE" id="PS01095">
    <property type="entry name" value="GH18_1"/>
    <property type="match status" value="1"/>
</dbReference>
<dbReference type="GO" id="GO:0008061">
    <property type="term" value="F:chitin binding"/>
    <property type="evidence" value="ECO:0007669"/>
    <property type="project" value="InterPro"/>
</dbReference>
<comment type="caution">
    <text evidence="7">The sequence shown here is derived from an EMBL/GenBank/DDBJ whole genome shotgun (WGS) entry which is preliminary data.</text>
</comment>
<dbReference type="PANTHER" id="PTHR11177:SF317">
    <property type="entry name" value="CHITINASE 12-RELATED"/>
    <property type="match status" value="1"/>
</dbReference>
<dbReference type="InterPro" id="IPR011583">
    <property type="entry name" value="Chitinase_II/V-like_cat"/>
</dbReference>
<keyword evidence="3 4" id="KW-0326">Glycosidase</keyword>
<dbReference type="FunFam" id="3.10.50.10:FF:000001">
    <property type="entry name" value="Chitinase 3-like 1"/>
    <property type="match status" value="1"/>
</dbReference>
<dbReference type="PROSITE" id="PS51910">
    <property type="entry name" value="GH18_2"/>
    <property type="match status" value="1"/>
</dbReference>